<name>A0A2S9V8T9_9ALTE</name>
<dbReference type="AlphaFoldDB" id="A0A2S9V8T9"/>
<organism evidence="2 3">
    <name type="scientific">Alteromonas alba</name>
    <dbReference type="NCBI Taxonomy" id="2079529"/>
    <lineage>
        <taxon>Bacteria</taxon>
        <taxon>Pseudomonadati</taxon>
        <taxon>Pseudomonadota</taxon>
        <taxon>Gammaproteobacteria</taxon>
        <taxon>Alteromonadales</taxon>
        <taxon>Alteromonadaceae</taxon>
        <taxon>Alteromonas/Salinimonas group</taxon>
        <taxon>Alteromonas</taxon>
    </lineage>
</organism>
<keyword evidence="1" id="KW-0472">Membrane</keyword>
<dbReference type="Proteomes" id="UP000238949">
    <property type="component" value="Unassembled WGS sequence"/>
</dbReference>
<dbReference type="OrthoDB" id="6334356at2"/>
<reference evidence="3" key="1">
    <citation type="journal article" date="2020" name="Int. J. Syst. Evol. Microbiol.">
        <title>Alteromonas alba sp. nov., a marine bacterium isolated from the seawater of the West Pacific Ocean.</title>
        <authorList>
            <person name="Sun C."/>
            <person name="Wu Y.-H."/>
            <person name="Xamxidin M."/>
            <person name="Cheng H."/>
            <person name="Xu X.-W."/>
        </authorList>
    </citation>
    <scope>NUCLEOTIDE SEQUENCE [LARGE SCALE GENOMIC DNA]</scope>
    <source>
        <strain evidence="3">190</strain>
    </source>
</reference>
<gene>
    <name evidence="2" type="ORF">C6Y40_14515</name>
</gene>
<protein>
    <submittedName>
        <fullName evidence="2">Uncharacterized protein</fullName>
    </submittedName>
</protein>
<keyword evidence="1" id="KW-0812">Transmembrane</keyword>
<evidence type="ECO:0000256" key="1">
    <source>
        <dbReference type="SAM" id="Phobius"/>
    </source>
</evidence>
<keyword evidence="3" id="KW-1185">Reference proteome</keyword>
<accession>A0A2S9V8T9</accession>
<evidence type="ECO:0000313" key="3">
    <source>
        <dbReference type="Proteomes" id="UP000238949"/>
    </source>
</evidence>
<dbReference type="RefSeq" id="WP_105935217.1">
    <property type="nucleotide sequence ID" value="NZ_PVNP01000157.1"/>
</dbReference>
<feature type="transmembrane region" description="Helical" evidence="1">
    <location>
        <begin position="56"/>
        <end position="75"/>
    </location>
</feature>
<proteinExistence type="predicted"/>
<sequence length="92" mass="10871">MTEEKIRKIVKRYHVISTLWLFAFIVFAIFLNWHLLKSNIDRHYELGVEYVSGDQGYIWGALIFGLYTLLHLVFYSIEKILLYIHAETSSSS</sequence>
<dbReference type="EMBL" id="PVNP01000157">
    <property type="protein sequence ID" value="PRO72881.1"/>
    <property type="molecule type" value="Genomic_DNA"/>
</dbReference>
<keyword evidence="1" id="KW-1133">Transmembrane helix</keyword>
<evidence type="ECO:0000313" key="2">
    <source>
        <dbReference type="EMBL" id="PRO72881.1"/>
    </source>
</evidence>
<comment type="caution">
    <text evidence="2">The sequence shown here is derived from an EMBL/GenBank/DDBJ whole genome shotgun (WGS) entry which is preliminary data.</text>
</comment>
<feature type="transmembrane region" description="Helical" evidence="1">
    <location>
        <begin position="12"/>
        <end position="36"/>
    </location>
</feature>